<proteinExistence type="predicted"/>
<feature type="transmembrane region" description="Helical" evidence="1">
    <location>
        <begin position="25"/>
        <end position="45"/>
    </location>
</feature>
<reference evidence="2" key="2">
    <citation type="journal article" date="2020" name="Parasit. Vectors">
        <title>Molecular phylogenetics and mitogenomics of three avian dicrocoeliids (Digenea: Dicrocoeliidae) and comparison with mammalian dicrocoeliids.</title>
        <authorList>
            <person name="Suleman"/>
            <person name="Khan M.S."/>
            <person name="Tkach V.V."/>
            <person name="Muhammad N."/>
            <person name="Zhang D."/>
            <person name="Zhu X.Q."/>
            <person name="Ma J."/>
        </authorList>
    </citation>
    <scope>NUCLEOTIDE SEQUENCE</scope>
    <source>
        <strain evidence="2">PakPr2</strain>
    </source>
</reference>
<protein>
    <submittedName>
        <fullName evidence="2">NADH dehydrogenase subunit 2</fullName>
    </submittedName>
</protein>
<feature type="transmembrane region" description="Helical" evidence="1">
    <location>
        <begin position="135"/>
        <end position="155"/>
    </location>
</feature>
<reference evidence="2" key="1">
    <citation type="submission" date="2019-03" db="EMBL/GenBank/DDBJ databases">
        <authorList>
            <person name="Suleman S."/>
            <person name="Ma J."/>
            <person name="Khan M.S."/>
            <person name="Tkach V.V."/>
            <person name="Zhang D."/>
            <person name="Zhu X.Q."/>
        </authorList>
    </citation>
    <scope>NUCLEOTIDE SEQUENCE</scope>
    <source>
        <strain evidence="2">PakPr2</strain>
    </source>
</reference>
<feature type="transmembrane region" description="Helical" evidence="1">
    <location>
        <begin position="107"/>
        <end position="129"/>
    </location>
</feature>
<feature type="transmembrane region" description="Helical" evidence="1">
    <location>
        <begin position="214"/>
        <end position="234"/>
    </location>
</feature>
<feature type="transmembrane region" description="Helical" evidence="1">
    <location>
        <begin position="77"/>
        <end position="100"/>
    </location>
</feature>
<keyword evidence="2" id="KW-0496">Mitochondrion</keyword>
<name>A0A6H0YBV8_9TREM</name>
<feature type="transmembrane region" description="Helical" evidence="1">
    <location>
        <begin position="240"/>
        <end position="260"/>
    </location>
</feature>
<gene>
    <name evidence="2" type="primary">nad2</name>
</gene>
<keyword evidence="1" id="KW-0812">Transmembrane</keyword>
<evidence type="ECO:0000313" key="2">
    <source>
        <dbReference type="EMBL" id="QIX04642.1"/>
    </source>
</evidence>
<organism evidence="2">
    <name type="scientific">Brachydistomum sp. PakPr2</name>
    <dbReference type="NCBI Taxonomy" id="2714095"/>
    <lineage>
        <taxon>Eukaryota</taxon>
        <taxon>Metazoa</taxon>
        <taxon>Spiralia</taxon>
        <taxon>Lophotrochozoa</taxon>
        <taxon>Platyhelminthes</taxon>
        <taxon>Trematoda</taxon>
        <taxon>Digenea</taxon>
        <taxon>Plagiorchiida</taxon>
        <taxon>Xiphidiata</taxon>
        <taxon>Gorgoderoidea</taxon>
        <taxon>Dicrocoeliidae</taxon>
        <taxon>Brachydistomum</taxon>
    </lineage>
</organism>
<geneLocation type="mitochondrion" evidence="2"/>
<sequence length="288" mass="33112">MVAVWFGLVSHVVFSVLVFAGSNIIVSWMFVELSTLSLFPVFFVWSIMSEVYSALFVFYVVSAISSVLVLFGVLSEVFWLVTFVGFMIKFGIFPFIFWVYHVFLNSNWYVVWGVSTFLKCPVFLLPFLFGLSNWMWLEVNLFVMFILLSVYFWLFSFNWCGCWAHMMLASTAVLFLVSLVSSVDVVFFFFVVYVFWSSLAVLFFSWCGSQFSSCLSLGGWLIYCVLLLSIPFSLSLFYKLISVFYVCSCSVFVSVSWVIYSISEQMYLASWAVNSNFPRGSSGFSDYV</sequence>
<evidence type="ECO:0000256" key="1">
    <source>
        <dbReference type="SAM" id="Phobius"/>
    </source>
</evidence>
<keyword evidence="1" id="KW-0472">Membrane</keyword>
<accession>A0A6H0YBV8</accession>
<feature type="transmembrane region" description="Helical" evidence="1">
    <location>
        <begin position="52"/>
        <end position="71"/>
    </location>
</feature>
<dbReference type="AlphaFoldDB" id="A0A6H0YBV8"/>
<dbReference type="EMBL" id="MK685273">
    <property type="protein sequence ID" value="QIX04642.1"/>
    <property type="molecule type" value="Genomic_DNA"/>
</dbReference>
<keyword evidence="1" id="KW-1133">Transmembrane helix</keyword>